<dbReference type="AlphaFoldDB" id="A0A6J1T8L3"/>
<reference evidence="2" key="1">
    <citation type="submission" date="2025-08" db="UniProtKB">
        <authorList>
            <consortium name="RefSeq"/>
        </authorList>
    </citation>
    <scope>IDENTIFICATION</scope>
    <source>
        <tissue evidence="2">Whole organism</tissue>
    </source>
</reference>
<name>A0A6J1T8L3_FRAOC</name>
<gene>
    <name evidence="2" type="primary">LOC113214481</name>
</gene>
<dbReference type="GeneID" id="113214481"/>
<dbReference type="KEGG" id="foc:113214481"/>
<dbReference type="OrthoDB" id="10597285at2759"/>
<evidence type="ECO:0000313" key="1">
    <source>
        <dbReference type="Proteomes" id="UP000504606"/>
    </source>
</evidence>
<dbReference type="RefSeq" id="XP_026289633.2">
    <property type="nucleotide sequence ID" value="XM_026433848.2"/>
</dbReference>
<dbReference type="Proteomes" id="UP000504606">
    <property type="component" value="Unplaced"/>
</dbReference>
<accession>A0A6J1T8L3</accession>
<proteinExistence type="predicted"/>
<evidence type="ECO:0000313" key="2">
    <source>
        <dbReference type="RefSeq" id="XP_026289633.2"/>
    </source>
</evidence>
<sequence length="209" mass="23573">MRSQSTRDRNDVVSCLAYAAGLCVTREFVTELLKELLTEGVSPHLSQHHHASDCQQHNECSNEGGNYNLPLEGTARSEITVETVKVEVNEDSEMKEETETVAADGKRMGVGTALPHRRHFYYLSKNVPHTYALCMRGVKCKICGNIFKGMTCVDDLSNHIKKAHRKKATARFLKQIREENTVERIIGPGMTWCECCTCDFLAKSHGWIR</sequence>
<organism evidence="1 2">
    <name type="scientific">Frankliniella occidentalis</name>
    <name type="common">Western flower thrips</name>
    <name type="synonym">Euthrips occidentalis</name>
    <dbReference type="NCBI Taxonomy" id="133901"/>
    <lineage>
        <taxon>Eukaryota</taxon>
        <taxon>Metazoa</taxon>
        <taxon>Ecdysozoa</taxon>
        <taxon>Arthropoda</taxon>
        <taxon>Hexapoda</taxon>
        <taxon>Insecta</taxon>
        <taxon>Pterygota</taxon>
        <taxon>Neoptera</taxon>
        <taxon>Paraneoptera</taxon>
        <taxon>Thysanoptera</taxon>
        <taxon>Terebrantia</taxon>
        <taxon>Thripoidea</taxon>
        <taxon>Thripidae</taxon>
        <taxon>Frankliniella</taxon>
    </lineage>
</organism>
<keyword evidence="1" id="KW-1185">Reference proteome</keyword>
<protein>
    <submittedName>
        <fullName evidence="2">Uncharacterized protein LOC113214481</fullName>
    </submittedName>
</protein>